<evidence type="ECO:0000313" key="2">
    <source>
        <dbReference type="Proteomes" id="UP000799302"/>
    </source>
</evidence>
<proteinExistence type="predicted"/>
<organism evidence="1 2">
    <name type="scientific">Microthyrium microscopicum</name>
    <dbReference type="NCBI Taxonomy" id="703497"/>
    <lineage>
        <taxon>Eukaryota</taxon>
        <taxon>Fungi</taxon>
        <taxon>Dikarya</taxon>
        <taxon>Ascomycota</taxon>
        <taxon>Pezizomycotina</taxon>
        <taxon>Dothideomycetes</taxon>
        <taxon>Dothideomycetes incertae sedis</taxon>
        <taxon>Microthyriales</taxon>
        <taxon>Microthyriaceae</taxon>
        <taxon>Microthyrium</taxon>
    </lineage>
</organism>
<name>A0A6A6UKJ4_9PEZI</name>
<dbReference type="EMBL" id="MU004232">
    <property type="protein sequence ID" value="KAF2671993.1"/>
    <property type="molecule type" value="Genomic_DNA"/>
</dbReference>
<sequence>MPSPWHSPAKIYTRKLFYNATSVPVQTDIWCVVVVVLAVKRAPLMVMSQLKSGRLLMDLGKNDYQKLELLDRLNPIPDARQLLDRHLYGPEYGISGFEVSPISIWKMIKEGGCWSRTPAGSVNTNKIHYDIMDFEHVPNGNELHIHIVRQSWYIIHQPVARLLAVSLAVVTIRGSRLGESSGVLFVSALKTPNVVQEGQTQVDRMWFLSSPPCFHGS</sequence>
<evidence type="ECO:0000313" key="1">
    <source>
        <dbReference type="EMBL" id="KAF2671993.1"/>
    </source>
</evidence>
<keyword evidence="2" id="KW-1185">Reference proteome</keyword>
<protein>
    <submittedName>
        <fullName evidence="1">Uncharacterized protein</fullName>
    </submittedName>
</protein>
<accession>A0A6A6UKJ4</accession>
<reference evidence="1" key="1">
    <citation type="journal article" date="2020" name="Stud. Mycol.">
        <title>101 Dothideomycetes genomes: a test case for predicting lifestyles and emergence of pathogens.</title>
        <authorList>
            <person name="Haridas S."/>
            <person name="Albert R."/>
            <person name="Binder M."/>
            <person name="Bloem J."/>
            <person name="Labutti K."/>
            <person name="Salamov A."/>
            <person name="Andreopoulos B."/>
            <person name="Baker S."/>
            <person name="Barry K."/>
            <person name="Bills G."/>
            <person name="Bluhm B."/>
            <person name="Cannon C."/>
            <person name="Castanera R."/>
            <person name="Culley D."/>
            <person name="Daum C."/>
            <person name="Ezra D."/>
            <person name="Gonzalez J."/>
            <person name="Henrissat B."/>
            <person name="Kuo A."/>
            <person name="Liang C."/>
            <person name="Lipzen A."/>
            <person name="Lutzoni F."/>
            <person name="Magnuson J."/>
            <person name="Mondo S."/>
            <person name="Nolan M."/>
            <person name="Ohm R."/>
            <person name="Pangilinan J."/>
            <person name="Park H.-J."/>
            <person name="Ramirez L."/>
            <person name="Alfaro M."/>
            <person name="Sun H."/>
            <person name="Tritt A."/>
            <person name="Yoshinaga Y."/>
            <person name="Zwiers L.-H."/>
            <person name="Turgeon B."/>
            <person name="Goodwin S."/>
            <person name="Spatafora J."/>
            <person name="Crous P."/>
            <person name="Grigoriev I."/>
        </authorList>
    </citation>
    <scope>NUCLEOTIDE SEQUENCE</scope>
    <source>
        <strain evidence="1">CBS 115976</strain>
    </source>
</reference>
<gene>
    <name evidence="1" type="ORF">BT63DRAFT_452494</name>
</gene>
<dbReference type="Proteomes" id="UP000799302">
    <property type="component" value="Unassembled WGS sequence"/>
</dbReference>
<dbReference type="AlphaFoldDB" id="A0A6A6UKJ4"/>